<name>A0A0E3NAK2_METTT</name>
<dbReference type="InterPro" id="IPR049939">
    <property type="entry name" value="NifE-like"/>
</dbReference>
<dbReference type="PROSITE" id="PS00699">
    <property type="entry name" value="NITROGENASE_1_1"/>
    <property type="match status" value="1"/>
</dbReference>
<dbReference type="Gene3D" id="3.40.50.1980">
    <property type="entry name" value="Nitrogenase molybdenum iron protein domain"/>
    <property type="match status" value="3"/>
</dbReference>
<evidence type="ECO:0000256" key="2">
    <source>
        <dbReference type="RuleBase" id="RU004021"/>
    </source>
</evidence>
<dbReference type="AlphaFoldDB" id="A0A0E3NAK2"/>
<evidence type="ECO:0000256" key="1">
    <source>
        <dbReference type="ARBA" id="ARBA00023231"/>
    </source>
</evidence>
<organism evidence="4 5">
    <name type="scientific">Methanosarcina thermophila (strain ATCC 43570 / DSM 1825 / OCM 12 / VKM B-1830 / TM-1)</name>
    <dbReference type="NCBI Taxonomy" id="523844"/>
    <lineage>
        <taxon>Archaea</taxon>
        <taxon>Methanobacteriati</taxon>
        <taxon>Methanobacteriota</taxon>
        <taxon>Stenosarchaea group</taxon>
        <taxon>Methanomicrobia</taxon>
        <taxon>Methanosarcinales</taxon>
        <taxon>Methanosarcinaceae</taxon>
        <taxon>Methanosarcina</taxon>
    </lineage>
</organism>
<accession>A0A0E3NAK2</accession>
<dbReference type="PANTHER" id="PTHR42956">
    <property type="entry name" value="NITROGENASE IRON-MOLYBDENUM COFACTOR BIOSYNTHESIS PROTEIN NIFE"/>
    <property type="match status" value="1"/>
</dbReference>
<evidence type="ECO:0000259" key="3">
    <source>
        <dbReference type="Pfam" id="PF00148"/>
    </source>
</evidence>
<dbReference type="InterPro" id="IPR000510">
    <property type="entry name" value="Nase/OxRdtase_comp1"/>
</dbReference>
<evidence type="ECO:0000313" key="4">
    <source>
        <dbReference type="EMBL" id="AKB11851.1"/>
    </source>
</evidence>
<comment type="similarity">
    <text evidence="2">Belongs to the NifD/NifK/NifE/NifN family.</text>
</comment>
<evidence type="ECO:0000313" key="5">
    <source>
        <dbReference type="Proteomes" id="UP000066529"/>
    </source>
</evidence>
<dbReference type="SUPFAM" id="SSF53807">
    <property type="entry name" value="Helical backbone' metal receptor"/>
    <property type="match status" value="1"/>
</dbReference>
<dbReference type="KEGG" id="mthr:MSTHT_0093"/>
<dbReference type="PATRIC" id="fig|523844.20.peg.126"/>
<protein>
    <submittedName>
        <fullName evidence="4">Nitrogenase vanadium-cofactor synthesis protein VnfE</fullName>
    </submittedName>
</protein>
<gene>
    <name evidence="4" type="ORF">MSTHT_0093</name>
</gene>
<sequence length="442" mass="49387">MAKSVYKSIYKSTVPTREDRLNTTITYGGTASELVNLTTRKCLKSKDRAFSQTTFCQEWLAIFTLATIKDAVLIIHAPVGCTSSLPYINIFSRFGQILRGEIPLNVKWISTNLTHVEAIHGGEDKLKEAILEADKRHNPNVIFVFSSCVAGILGEDIDSITKRVQGEVSATVIPVYCDGFKSKVWASGYDGSFQGVLNHLVKKPKKRRNDLVNVINPLTVGRLDEVEIERLLAKLKLKANFIPNFTTTEAIGKSSEAALTTSMCPTFSEYFAKSLEERFQVPYTQKVMPVGLDNTDLWLREIGKLLGKEDEVETVIKAERERVEPKIEELKEKLAGKRAFVSAGQSRAVGIPNLLADLGMDIVGVTAYHYDEVIFESFANLEKRCGNFCTNIANVQPFEQTNILNKEQPVFLFRSRGGVNLGCKAGIPYSYDLQFISYLCWL</sequence>
<dbReference type="GO" id="GO:0016163">
    <property type="term" value="F:nitrogenase activity"/>
    <property type="evidence" value="ECO:0007669"/>
    <property type="project" value="InterPro"/>
</dbReference>
<dbReference type="HOGENOM" id="CLU_025876_3_0_2"/>
<dbReference type="RefSeq" id="WP_048166119.1">
    <property type="nucleotide sequence ID" value="NZ_CP009501.1"/>
</dbReference>
<dbReference type="InterPro" id="IPR000318">
    <property type="entry name" value="Nase_comp1_CS"/>
</dbReference>
<dbReference type="EMBL" id="CP009501">
    <property type="protein sequence ID" value="AKB11851.1"/>
    <property type="molecule type" value="Genomic_DNA"/>
</dbReference>
<dbReference type="Proteomes" id="UP000066529">
    <property type="component" value="Chromosome"/>
</dbReference>
<reference evidence="4 5" key="1">
    <citation type="submission" date="2014-07" db="EMBL/GenBank/DDBJ databases">
        <title>Methanogenic archaea and the global carbon cycle.</title>
        <authorList>
            <person name="Henriksen J.R."/>
            <person name="Luke J."/>
            <person name="Reinhart S."/>
            <person name="Benedict M.N."/>
            <person name="Youngblut N.D."/>
            <person name="Metcalf M.E."/>
            <person name="Whitaker R.J."/>
            <person name="Metcalf W.W."/>
        </authorList>
    </citation>
    <scope>NUCLEOTIDE SEQUENCE [LARGE SCALE GENOMIC DNA]</scope>
    <source>
        <strain evidence="5">ATCC 43570 / DSM 1825 / OCM 12 / VKM B-1830 / TM-1</strain>
    </source>
</reference>
<dbReference type="Pfam" id="PF00148">
    <property type="entry name" value="Oxidored_nitro"/>
    <property type="match status" value="1"/>
</dbReference>
<dbReference type="GeneID" id="41601924"/>
<dbReference type="OrthoDB" id="61861at2157"/>
<keyword evidence="1 2" id="KW-0535">Nitrogen fixation</keyword>
<dbReference type="PANTHER" id="PTHR42956:SF1">
    <property type="entry name" value="NITROGENASE IRON-MOLYBDENUM COFACTOR BIOSYNTHESIS PROTEIN NIFE"/>
    <property type="match status" value="1"/>
</dbReference>
<feature type="domain" description="Nitrogenase/oxidoreductase component 1" evidence="3">
    <location>
        <begin position="56"/>
        <end position="428"/>
    </location>
</feature>
<proteinExistence type="inferred from homology"/>
<dbReference type="STRING" id="523844.MSTHT_0093"/>